<reference evidence="1 2" key="1">
    <citation type="submission" date="2024-09" db="EMBL/GenBank/DDBJ databases">
        <authorList>
            <person name="Sun Q."/>
            <person name="Mori K."/>
        </authorList>
    </citation>
    <scope>NUCLEOTIDE SEQUENCE [LARGE SCALE GENOMIC DNA]</scope>
    <source>
        <strain evidence="1 2">CECT 9424</strain>
    </source>
</reference>
<comment type="caution">
    <text evidence="1">The sequence shown here is derived from an EMBL/GenBank/DDBJ whole genome shotgun (WGS) entry which is preliminary data.</text>
</comment>
<organism evidence="1 2">
    <name type="scientific">Roseovarius ramblicola</name>
    <dbReference type="NCBI Taxonomy" id="2022336"/>
    <lineage>
        <taxon>Bacteria</taxon>
        <taxon>Pseudomonadati</taxon>
        <taxon>Pseudomonadota</taxon>
        <taxon>Alphaproteobacteria</taxon>
        <taxon>Rhodobacterales</taxon>
        <taxon>Roseobacteraceae</taxon>
        <taxon>Roseovarius</taxon>
    </lineage>
</organism>
<dbReference type="RefSeq" id="WP_377069283.1">
    <property type="nucleotide sequence ID" value="NZ_JBHMEC010000015.1"/>
</dbReference>
<accession>A0ABV5HZR1</accession>
<name>A0ABV5HZR1_9RHOB</name>
<keyword evidence="2" id="KW-1185">Reference proteome</keyword>
<dbReference type="InterPro" id="IPR018912">
    <property type="entry name" value="DUF2478"/>
</dbReference>
<gene>
    <name evidence="1" type="ORF">ACFFU4_09085</name>
</gene>
<sequence>MRLARVSAAGRGATDRLLAAVVARLGREGVQLAGALRAVGSEAGATRCNSALRLLPDGPVIDITQNLGAGSTACRMDAGALETAVAGATERLAMPGADLVVLNKFGVSEAEGRGFRTLVAEALGRGLPVLIGVPDVHRAAFDRFAGGMAVALPADEDAVFAWCREAMRQAGGTGDLSGC</sequence>
<proteinExistence type="predicted"/>
<dbReference type="EMBL" id="JBHMEC010000015">
    <property type="protein sequence ID" value="MFB9149901.1"/>
    <property type="molecule type" value="Genomic_DNA"/>
</dbReference>
<evidence type="ECO:0000313" key="2">
    <source>
        <dbReference type="Proteomes" id="UP001589670"/>
    </source>
</evidence>
<protein>
    <submittedName>
        <fullName evidence="1">DUF2478 domain-containing protein</fullName>
    </submittedName>
</protein>
<dbReference type="Proteomes" id="UP001589670">
    <property type="component" value="Unassembled WGS sequence"/>
</dbReference>
<evidence type="ECO:0000313" key="1">
    <source>
        <dbReference type="EMBL" id="MFB9149901.1"/>
    </source>
</evidence>
<dbReference type="Pfam" id="PF10649">
    <property type="entry name" value="DUF2478"/>
    <property type="match status" value="1"/>
</dbReference>